<feature type="region of interest" description="Disordered" evidence="1">
    <location>
        <begin position="1"/>
        <end position="33"/>
    </location>
</feature>
<comment type="caution">
    <text evidence="2">The sequence shown here is derived from an EMBL/GenBank/DDBJ whole genome shotgun (WGS) entry which is preliminary data.</text>
</comment>
<dbReference type="OrthoDB" id="8019703at2"/>
<protein>
    <submittedName>
        <fullName evidence="2">Uncharacterized protein</fullName>
    </submittedName>
</protein>
<evidence type="ECO:0000256" key="1">
    <source>
        <dbReference type="SAM" id="MobiDB-lite"/>
    </source>
</evidence>
<accession>A0A512BRV2</accession>
<name>A0A512BRV2_9HYPH</name>
<dbReference type="EMBL" id="BJYU01000025">
    <property type="protein sequence ID" value="GEO14547.1"/>
    <property type="molecule type" value="Genomic_DNA"/>
</dbReference>
<dbReference type="Proteomes" id="UP000321085">
    <property type="component" value="Unassembled WGS sequence"/>
</dbReference>
<keyword evidence="3" id="KW-1185">Reference proteome</keyword>
<dbReference type="RefSeq" id="WP_114185574.1">
    <property type="nucleotide sequence ID" value="NZ_BJYU01000025.1"/>
</dbReference>
<evidence type="ECO:0000313" key="2">
    <source>
        <dbReference type="EMBL" id="GEO14547.1"/>
    </source>
</evidence>
<gene>
    <name evidence="2" type="ORF">MAE02_22430</name>
</gene>
<sequence>MLTKDDLDAPARLQYEKTGASHHGQQSDWGGAQEFSSLREAIHQTMNAEPPAGMEPVIRTASGALVGPDQLEEIWLSIQGP</sequence>
<evidence type="ECO:0000313" key="3">
    <source>
        <dbReference type="Proteomes" id="UP000321085"/>
    </source>
</evidence>
<reference evidence="2 3" key="1">
    <citation type="submission" date="2019-07" db="EMBL/GenBank/DDBJ databases">
        <title>Whole genome shotgun sequence of Microvirga aerophila NBRC 106136.</title>
        <authorList>
            <person name="Hosoyama A."/>
            <person name="Uohara A."/>
            <person name="Ohji S."/>
            <person name="Ichikawa N."/>
        </authorList>
    </citation>
    <scope>NUCLEOTIDE SEQUENCE [LARGE SCALE GENOMIC DNA]</scope>
    <source>
        <strain evidence="2 3">NBRC 106136</strain>
    </source>
</reference>
<dbReference type="AlphaFoldDB" id="A0A512BRV2"/>
<organism evidence="2 3">
    <name type="scientific">Microvirga aerophila</name>
    <dbReference type="NCBI Taxonomy" id="670291"/>
    <lineage>
        <taxon>Bacteria</taxon>
        <taxon>Pseudomonadati</taxon>
        <taxon>Pseudomonadota</taxon>
        <taxon>Alphaproteobacteria</taxon>
        <taxon>Hyphomicrobiales</taxon>
        <taxon>Methylobacteriaceae</taxon>
        <taxon>Microvirga</taxon>
    </lineage>
</organism>
<proteinExistence type="predicted"/>